<reference evidence="2" key="3">
    <citation type="submission" date="2023-06" db="EMBL/GenBank/DDBJ databases">
        <title>Identification of two novel mycobacterium reveal diversities and complexities of Mycobacterium gordonae clade.</title>
        <authorList>
            <person name="Matsumoto Y."/>
            <person name="Nakamura S."/>
            <person name="Motooka D."/>
            <person name="Fukushima K."/>
        </authorList>
    </citation>
    <scope>NUCLEOTIDE SEQUENCE</scope>
    <source>
        <strain evidence="2">TY812</strain>
    </source>
</reference>
<comment type="caution">
    <text evidence="2">The sequence shown here is derived from an EMBL/GenBank/DDBJ whole genome shotgun (WGS) entry which is preliminary data.</text>
</comment>
<gene>
    <name evidence="1" type="ORF">MPRG_04750</name>
    <name evidence="2" type="ORF">QXL92_19980</name>
</gene>
<reference evidence="1 3" key="1">
    <citation type="journal article" date="2019" name="Emerg. Microbes Infect.">
        <title>Comprehensive subspecies identification of 175 nontuberculous mycobacteria species based on 7547 genomic profiles.</title>
        <authorList>
            <person name="Matsumoto Y."/>
            <person name="Kinjo T."/>
            <person name="Motooka D."/>
            <person name="Nabeya D."/>
            <person name="Jung N."/>
            <person name="Uechi K."/>
            <person name="Horii T."/>
            <person name="Iida T."/>
            <person name="Fujita J."/>
            <person name="Nakamura S."/>
        </authorList>
    </citation>
    <scope>NUCLEOTIDE SEQUENCE [LARGE SCALE GENOMIC DNA]</scope>
    <source>
        <strain evidence="1 3">JCM 18565</strain>
    </source>
</reference>
<evidence type="ECO:0000313" key="2">
    <source>
        <dbReference type="EMBL" id="MDP7737025.1"/>
    </source>
</evidence>
<protein>
    <submittedName>
        <fullName evidence="2">Uncharacterized protein</fullName>
    </submittedName>
</protein>
<accession>A0AAJ1S4A2</accession>
<proteinExistence type="predicted"/>
<dbReference type="EMBL" id="JAUFSA010000001">
    <property type="protein sequence ID" value="MDP7737025.1"/>
    <property type="molecule type" value="Genomic_DNA"/>
</dbReference>
<dbReference type="Proteomes" id="UP001229081">
    <property type="component" value="Unassembled WGS sequence"/>
</dbReference>
<dbReference type="Proteomes" id="UP000465240">
    <property type="component" value="Unassembled WGS sequence"/>
</dbReference>
<evidence type="ECO:0000313" key="4">
    <source>
        <dbReference type="Proteomes" id="UP001229081"/>
    </source>
</evidence>
<evidence type="ECO:0000313" key="3">
    <source>
        <dbReference type="Proteomes" id="UP000465240"/>
    </source>
</evidence>
<organism evidence="2 4">
    <name type="scientific">Mycobacterium paragordonae</name>
    <dbReference type="NCBI Taxonomy" id="1389713"/>
    <lineage>
        <taxon>Bacteria</taxon>
        <taxon>Bacillati</taxon>
        <taxon>Actinomycetota</taxon>
        <taxon>Actinomycetes</taxon>
        <taxon>Mycobacteriales</taxon>
        <taxon>Mycobacteriaceae</taxon>
        <taxon>Mycobacterium</taxon>
    </lineage>
</organism>
<dbReference type="EMBL" id="BLKX01000001">
    <property type="protein sequence ID" value="GFG77199.1"/>
    <property type="molecule type" value="Genomic_DNA"/>
</dbReference>
<keyword evidence="3" id="KW-1185">Reference proteome</keyword>
<name>A0AAJ1S4A2_9MYCO</name>
<reference evidence="1" key="2">
    <citation type="submission" date="2020-02" db="EMBL/GenBank/DDBJ databases">
        <authorList>
            <person name="Matsumoto Y."/>
            <person name="Kinjo T."/>
            <person name="Motooka D."/>
            <person name="Nabeya D."/>
            <person name="Jung N."/>
            <person name="Uechi K."/>
            <person name="Horii T."/>
            <person name="Iida T."/>
            <person name="Fujita J."/>
            <person name="Nakamura S."/>
        </authorList>
    </citation>
    <scope>NUCLEOTIDE SEQUENCE</scope>
    <source>
        <strain evidence="1">JCM 18565</strain>
    </source>
</reference>
<evidence type="ECO:0000313" key="1">
    <source>
        <dbReference type="EMBL" id="GFG77199.1"/>
    </source>
</evidence>
<dbReference type="RefSeq" id="WP_156770690.1">
    <property type="nucleotide sequence ID" value="NZ_BLKX01000001.1"/>
</dbReference>
<dbReference type="AlphaFoldDB" id="A0AAJ1S4A2"/>
<sequence length="54" mass="5326">MEVSHDVIELMMLDTLVGETAGGAGAFALLLPQAAAPPTAPIVISAAVPAVAAR</sequence>